<dbReference type="AlphaFoldDB" id="A0A937X2D7"/>
<sequence length="197" mass="21683">MLILAGVATGCNRLPESYTATVAVNTPGESSLEPTLVRVAFKRSAMRVDFDGGPLPGYALAWQSKPEVFVMMPGREIAYRWNVKGVAERYGTPQVGEMLVLPFTASPWMIGARKLGDGEAVDGQPTDLWAKLTDRYLYRIWVHKTWAIPVRFETLKPEGQLLARYEFRDVKPDPGLSDDLFNVPAGVPAPAIPPGLP</sequence>
<dbReference type="Proteomes" id="UP000703893">
    <property type="component" value="Unassembled WGS sequence"/>
</dbReference>
<dbReference type="EMBL" id="VGJX01000321">
    <property type="protein sequence ID" value="MBM3274766.1"/>
    <property type="molecule type" value="Genomic_DNA"/>
</dbReference>
<name>A0A937X2D7_9BACT</name>
<comment type="caution">
    <text evidence="1">The sequence shown here is derived from an EMBL/GenBank/DDBJ whole genome shotgun (WGS) entry which is preliminary data.</text>
</comment>
<evidence type="ECO:0000313" key="1">
    <source>
        <dbReference type="EMBL" id="MBM3274766.1"/>
    </source>
</evidence>
<proteinExistence type="predicted"/>
<protein>
    <submittedName>
        <fullName evidence="1">Uncharacterized protein</fullName>
    </submittedName>
</protein>
<dbReference type="Gene3D" id="2.50.20.10">
    <property type="entry name" value="Lipoprotein localisation LolA/LolB/LppX"/>
    <property type="match status" value="1"/>
</dbReference>
<reference evidence="1 2" key="1">
    <citation type="submission" date="2019-03" db="EMBL/GenBank/DDBJ databases">
        <title>Lake Tanganyika Metagenome-Assembled Genomes (MAGs).</title>
        <authorList>
            <person name="Tran P."/>
        </authorList>
    </citation>
    <scope>NUCLEOTIDE SEQUENCE [LARGE SCALE GENOMIC DNA]</scope>
    <source>
        <strain evidence="1">K_DeepCast_65m_m2_236</strain>
    </source>
</reference>
<organism evidence="1 2">
    <name type="scientific">Candidatus Tanganyikabacteria bacterium</name>
    <dbReference type="NCBI Taxonomy" id="2961651"/>
    <lineage>
        <taxon>Bacteria</taxon>
        <taxon>Bacillati</taxon>
        <taxon>Candidatus Sericytochromatia</taxon>
        <taxon>Candidatus Tanganyikabacteria</taxon>
    </lineage>
</organism>
<evidence type="ECO:0000313" key="2">
    <source>
        <dbReference type="Proteomes" id="UP000703893"/>
    </source>
</evidence>
<gene>
    <name evidence="1" type="ORF">FJZ00_06415</name>
</gene>
<accession>A0A937X2D7</accession>